<evidence type="ECO:0000313" key="4">
    <source>
        <dbReference type="Proteomes" id="UP000030645"/>
    </source>
</evidence>
<evidence type="ECO:0000313" key="3">
    <source>
        <dbReference type="EMBL" id="EXC26246.1"/>
    </source>
</evidence>
<feature type="transmembrane region" description="Helical" evidence="2">
    <location>
        <begin position="210"/>
        <end position="229"/>
    </location>
</feature>
<dbReference type="SUPFAM" id="SSF103473">
    <property type="entry name" value="MFS general substrate transporter"/>
    <property type="match status" value="1"/>
</dbReference>
<keyword evidence="2" id="KW-0812">Transmembrane</keyword>
<organism evidence="3 4">
    <name type="scientific">Morus notabilis</name>
    <dbReference type="NCBI Taxonomy" id="981085"/>
    <lineage>
        <taxon>Eukaryota</taxon>
        <taxon>Viridiplantae</taxon>
        <taxon>Streptophyta</taxon>
        <taxon>Embryophyta</taxon>
        <taxon>Tracheophyta</taxon>
        <taxon>Spermatophyta</taxon>
        <taxon>Magnoliopsida</taxon>
        <taxon>eudicotyledons</taxon>
        <taxon>Gunneridae</taxon>
        <taxon>Pentapetalae</taxon>
        <taxon>rosids</taxon>
        <taxon>fabids</taxon>
        <taxon>Rosales</taxon>
        <taxon>Moraceae</taxon>
        <taxon>Moreae</taxon>
        <taxon>Morus</taxon>
    </lineage>
</organism>
<feature type="transmembrane region" description="Helical" evidence="2">
    <location>
        <begin position="400"/>
        <end position="418"/>
    </location>
</feature>
<feature type="transmembrane region" description="Helical" evidence="2">
    <location>
        <begin position="492"/>
        <end position="511"/>
    </location>
</feature>
<feature type="transmembrane region" description="Helical" evidence="2">
    <location>
        <begin position="371"/>
        <end position="388"/>
    </location>
</feature>
<feature type="transmembrane region" description="Helical" evidence="2">
    <location>
        <begin position="430"/>
        <end position="452"/>
    </location>
</feature>
<dbReference type="AlphaFoldDB" id="W9STW8"/>
<dbReference type="EMBL" id="KE346101">
    <property type="protein sequence ID" value="EXC26246.1"/>
    <property type="molecule type" value="Genomic_DNA"/>
</dbReference>
<dbReference type="InterPro" id="IPR036259">
    <property type="entry name" value="MFS_trans_sf"/>
</dbReference>
<sequence length="562" mass="60602">MADHEEITSSTTLDSDQVERTGSTPGPTTRTTSLNGAVAGTPDVHSAGLKIKRAGDAYEAYAGLEEKPTKVEVFGWCFYGLCSYFIHTVLIPIVFPLIISQIASKWPDDNVKLPTELKMIDKGVVCSHKEALLYDRLTNRTITVHNTKYTPLEWTSISWGIGLIVAAPTLGLLSIPLDRGPHQAAIALVATVVGAIFCLSAGFFRTVWIFPPYIAAIIAASTIPATYHTRHLGLMVRGFISGAQFSIRRAASGWLSLAATAAGSLGSAIISSFTYHMLKEDEELMSLWIVSIFSGLKWILGSLHFLTSNRSFSAVTPPISTPFHTFSILRYPHALGSLFSIFLSSLSTMSIFIGTVLFLVGEHCFKPTSLLHFWLTYFLFPLISLPLLHPIQHLLKVNAVKMQILGFAMTAAVSGLGFTFRSKTWETHQVLIFAAIQGTSVGVLQAFGRVLLVDCAPRGKEGAFSSWFVWVKLVGSCVGFAIASAAPGNVTVSFGVSFFTAIGAVVVLIFGSVSDFGGAGHAGHVRDEHQSVKNGDRERGSPVNGVDSHSGVEVKQPLQVTP</sequence>
<name>W9STW8_9ROSA</name>
<keyword evidence="2" id="KW-1133">Transmembrane helix</keyword>
<keyword evidence="4" id="KW-1185">Reference proteome</keyword>
<dbReference type="eggNOG" id="ENOG502QVF3">
    <property type="taxonomic scope" value="Eukaryota"/>
</dbReference>
<feature type="transmembrane region" description="Helical" evidence="2">
    <location>
        <begin position="184"/>
        <end position="204"/>
    </location>
</feature>
<reference evidence="4" key="1">
    <citation type="submission" date="2013-01" db="EMBL/GenBank/DDBJ databases">
        <title>Draft Genome Sequence of a Mulberry Tree, Morus notabilis C.K. Schneid.</title>
        <authorList>
            <person name="He N."/>
            <person name="Zhao S."/>
        </authorList>
    </citation>
    <scope>NUCLEOTIDE SEQUENCE</scope>
</reference>
<feature type="compositionally biased region" description="Low complexity" evidence="1">
    <location>
        <begin position="20"/>
        <end position="33"/>
    </location>
</feature>
<dbReference type="Proteomes" id="UP000030645">
    <property type="component" value="Unassembled WGS sequence"/>
</dbReference>
<feature type="region of interest" description="Disordered" evidence="1">
    <location>
        <begin position="523"/>
        <end position="562"/>
    </location>
</feature>
<proteinExistence type="predicted"/>
<evidence type="ECO:0008006" key="5">
    <source>
        <dbReference type="Google" id="ProtNLM"/>
    </source>
</evidence>
<gene>
    <name evidence="3" type="ORF">L484_022820</name>
</gene>
<feature type="region of interest" description="Disordered" evidence="1">
    <location>
        <begin position="1"/>
        <end position="40"/>
    </location>
</feature>
<feature type="transmembrane region" description="Helical" evidence="2">
    <location>
        <begin position="285"/>
        <end position="306"/>
    </location>
</feature>
<feature type="transmembrane region" description="Helical" evidence="2">
    <location>
        <begin position="76"/>
        <end position="99"/>
    </location>
</feature>
<feature type="transmembrane region" description="Helical" evidence="2">
    <location>
        <begin position="464"/>
        <end position="486"/>
    </location>
</feature>
<keyword evidence="2" id="KW-0472">Membrane</keyword>
<evidence type="ECO:0000256" key="2">
    <source>
        <dbReference type="SAM" id="Phobius"/>
    </source>
</evidence>
<protein>
    <recommendedName>
        <fullName evidence="5">Major facilitator superfamily (MFS) profile domain-containing protein</fullName>
    </recommendedName>
</protein>
<feature type="transmembrane region" description="Helical" evidence="2">
    <location>
        <begin position="250"/>
        <end position="273"/>
    </location>
</feature>
<feature type="transmembrane region" description="Helical" evidence="2">
    <location>
        <begin position="338"/>
        <end position="359"/>
    </location>
</feature>
<accession>W9STW8</accession>
<feature type="compositionally biased region" description="Basic and acidic residues" evidence="1">
    <location>
        <begin position="524"/>
        <end position="540"/>
    </location>
</feature>
<dbReference type="PANTHER" id="PTHR37891:SF1">
    <property type="entry name" value="OS06G0113900 PROTEIN"/>
    <property type="match status" value="1"/>
</dbReference>
<evidence type="ECO:0000256" key="1">
    <source>
        <dbReference type="SAM" id="MobiDB-lite"/>
    </source>
</evidence>
<dbReference type="PANTHER" id="PTHR37891">
    <property type="entry name" value="OS06G0113900 PROTEIN"/>
    <property type="match status" value="1"/>
</dbReference>
<feature type="transmembrane region" description="Helical" evidence="2">
    <location>
        <begin position="157"/>
        <end position="177"/>
    </location>
</feature>